<sequence>MKMTHKDLSQPPLRIVQRLPLCVPLRRRYWTTASRTNTSRLIHLLNIKANRMAYPGVVGAPNVNGSLQDELSSLTSKAERNRGNDVHLQIRLTPVISMTSLKGYTTDNVKDLALGIRQVVFAVARQQCANTQDRYYVRLTGHGGSGGSTSGDETKPGEHEAVLVLPVRWSGERLAEHSFFYTGSVHNYRVPIDQFGPHLAHRIVALDVYAWGAGRAGERSSNGASSDLRNGVFARGVLRARAGDFVDILVGGGGLQNVRGGFNGGGNGGTGDFPAVVRLTCAWMDEQPS</sequence>
<proteinExistence type="predicted"/>
<evidence type="ECO:0000313" key="1">
    <source>
        <dbReference type="EMBL" id="KAF4046858.1"/>
    </source>
</evidence>
<dbReference type="AlphaFoldDB" id="A0A833T4L3"/>
<dbReference type="EMBL" id="WSZM01000011">
    <property type="protein sequence ID" value="KAF4046858.1"/>
    <property type="molecule type" value="Genomic_DNA"/>
</dbReference>
<reference evidence="1" key="1">
    <citation type="submission" date="2020-04" db="EMBL/GenBank/DDBJ databases">
        <title>Hybrid Assembly of Korean Phytophthora infestans isolates.</title>
        <authorList>
            <person name="Prokchorchik M."/>
            <person name="Lee Y."/>
            <person name="Seo J."/>
            <person name="Cho J.-H."/>
            <person name="Park Y.-E."/>
            <person name="Jang D.-C."/>
            <person name="Im J.-S."/>
            <person name="Choi J.-G."/>
            <person name="Park H.-J."/>
            <person name="Lee G.-B."/>
            <person name="Lee Y.-G."/>
            <person name="Hong S.-Y."/>
            <person name="Cho K."/>
            <person name="Sohn K.H."/>
        </authorList>
    </citation>
    <scope>NUCLEOTIDE SEQUENCE</scope>
    <source>
        <strain evidence="1">KR_1_A1</strain>
    </source>
</reference>
<gene>
    <name evidence="1" type="ORF">GN244_ATG00686</name>
</gene>
<name>A0A833T4L3_PHYIN</name>
<comment type="caution">
    <text evidence="1">The sequence shown here is derived from an EMBL/GenBank/DDBJ whole genome shotgun (WGS) entry which is preliminary data.</text>
</comment>
<accession>A0A833T4L3</accession>
<keyword evidence="2" id="KW-1185">Reference proteome</keyword>
<organism evidence="1 2">
    <name type="scientific">Phytophthora infestans</name>
    <name type="common">Potato late blight agent</name>
    <name type="synonym">Botrytis infestans</name>
    <dbReference type="NCBI Taxonomy" id="4787"/>
    <lineage>
        <taxon>Eukaryota</taxon>
        <taxon>Sar</taxon>
        <taxon>Stramenopiles</taxon>
        <taxon>Oomycota</taxon>
        <taxon>Peronosporomycetes</taxon>
        <taxon>Peronosporales</taxon>
        <taxon>Peronosporaceae</taxon>
        <taxon>Phytophthora</taxon>
    </lineage>
</organism>
<dbReference type="Proteomes" id="UP000602510">
    <property type="component" value="Unassembled WGS sequence"/>
</dbReference>
<protein>
    <submittedName>
        <fullName evidence="1">Uncharacterized protein</fullName>
    </submittedName>
</protein>
<evidence type="ECO:0000313" key="2">
    <source>
        <dbReference type="Proteomes" id="UP000602510"/>
    </source>
</evidence>